<protein>
    <recommendedName>
        <fullName evidence="4">Lipoprotein</fullName>
    </recommendedName>
</protein>
<gene>
    <name evidence="2" type="ORF">KS2013_1731</name>
</gene>
<feature type="chain" id="PRO_5008544435" description="Lipoprotein" evidence="1">
    <location>
        <begin position="17"/>
        <end position="128"/>
    </location>
</feature>
<name>A0A1B3BCA5_9GAMM</name>
<proteinExistence type="predicted"/>
<dbReference type="Proteomes" id="UP000094147">
    <property type="component" value="Chromosome"/>
</dbReference>
<dbReference type="STRING" id="1144748.KS2013_1731"/>
<evidence type="ECO:0008006" key="4">
    <source>
        <dbReference type="Google" id="ProtNLM"/>
    </source>
</evidence>
<keyword evidence="1" id="KW-0732">Signal</keyword>
<accession>A0A1B3BCA5</accession>
<organism evidence="2 3">
    <name type="scientific">Kangiella sediminilitoris</name>
    <dbReference type="NCBI Taxonomy" id="1144748"/>
    <lineage>
        <taxon>Bacteria</taxon>
        <taxon>Pseudomonadati</taxon>
        <taxon>Pseudomonadota</taxon>
        <taxon>Gammaproteobacteria</taxon>
        <taxon>Kangiellales</taxon>
        <taxon>Kangiellaceae</taxon>
        <taxon>Kangiella</taxon>
    </lineage>
</organism>
<dbReference type="RefSeq" id="WP_068992617.1">
    <property type="nucleotide sequence ID" value="NZ_CP012418.1"/>
</dbReference>
<dbReference type="OrthoDB" id="9815328at2"/>
<evidence type="ECO:0000256" key="1">
    <source>
        <dbReference type="SAM" id="SignalP"/>
    </source>
</evidence>
<evidence type="ECO:0000313" key="3">
    <source>
        <dbReference type="Proteomes" id="UP000094147"/>
    </source>
</evidence>
<sequence precursor="true">MRIIILSLLLAGCLSACNTSRPLTNLNDHNIEYLVGQNKTLDDVRVSILQAGQVLGWEMQQVKPNLIRGTLVLRAHTAVVDIPYNLESYSILYVDSVNLDYDGTNIHRSYPRWVNNLKAKIDEFIVTK</sequence>
<dbReference type="AlphaFoldDB" id="A0A1B3BCA5"/>
<reference evidence="3" key="1">
    <citation type="submission" date="2015-08" db="EMBL/GenBank/DDBJ databases">
        <authorList>
            <person name="Kim K.M."/>
        </authorList>
    </citation>
    <scope>NUCLEOTIDE SEQUENCE [LARGE SCALE GENOMIC DNA]</scope>
    <source>
        <strain evidence="3">KCTC 23892</strain>
    </source>
</reference>
<dbReference type="EMBL" id="CP012418">
    <property type="protein sequence ID" value="AOE50440.1"/>
    <property type="molecule type" value="Genomic_DNA"/>
</dbReference>
<keyword evidence="3" id="KW-1185">Reference proteome</keyword>
<feature type="signal peptide" evidence="1">
    <location>
        <begin position="1"/>
        <end position="16"/>
    </location>
</feature>
<evidence type="ECO:0000313" key="2">
    <source>
        <dbReference type="EMBL" id="AOE50440.1"/>
    </source>
</evidence>
<dbReference type="KEGG" id="ksd:KS2013_1731"/>